<dbReference type="EC" id="2.5.1.19" evidence="7"/>
<feature type="binding site" evidence="7">
    <location>
        <position position="373"/>
    </location>
    <ligand>
        <name>phosphoenolpyruvate</name>
        <dbReference type="ChEBI" id="CHEBI:58702"/>
    </ligand>
</feature>
<dbReference type="Gene3D" id="3.65.10.10">
    <property type="entry name" value="Enolpyruvate transferase domain"/>
    <property type="match status" value="2"/>
</dbReference>
<comment type="function">
    <text evidence="7">Catalyzes the transfer of the enolpyruvyl moiety of phosphoenolpyruvate (PEP) to the 5-hydroxyl of shikimate-3-phosphate (S3P) to produce enolpyruvyl shikimate-3-phosphate and inorganic phosphate.</text>
</comment>
<name>A0A846MQW2_9BACT</name>
<feature type="binding site" evidence="7">
    <location>
        <position position="25"/>
    </location>
    <ligand>
        <name>3-phosphoshikimate</name>
        <dbReference type="ChEBI" id="CHEBI:145989"/>
    </ligand>
</feature>
<dbReference type="PANTHER" id="PTHR21090">
    <property type="entry name" value="AROM/DEHYDROQUINATE SYNTHASE"/>
    <property type="match status" value="1"/>
</dbReference>
<comment type="subunit">
    <text evidence="7">Monomer.</text>
</comment>
<evidence type="ECO:0000256" key="2">
    <source>
        <dbReference type="ARBA" id="ARBA00009948"/>
    </source>
</evidence>
<organism evidence="9 10">
    <name type="scientific">Thermonema lapsum</name>
    <dbReference type="NCBI Taxonomy" id="28195"/>
    <lineage>
        <taxon>Bacteria</taxon>
        <taxon>Pseudomonadati</taxon>
        <taxon>Bacteroidota</taxon>
        <taxon>Cytophagia</taxon>
        <taxon>Cytophagales</taxon>
        <taxon>Thermonemataceae</taxon>
        <taxon>Thermonema</taxon>
    </lineage>
</organism>
<dbReference type="EMBL" id="JAASRN010000002">
    <property type="protein sequence ID" value="NIK73750.1"/>
    <property type="molecule type" value="Genomic_DNA"/>
</dbReference>
<keyword evidence="5 7" id="KW-0057">Aromatic amino acid biosynthesis</keyword>
<keyword evidence="7" id="KW-0963">Cytoplasm</keyword>
<dbReference type="GO" id="GO:0009423">
    <property type="term" value="P:chorismate biosynthetic process"/>
    <property type="evidence" value="ECO:0007669"/>
    <property type="project" value="UniProtKB-UniRule"/>
</dbReference>
<sequence length="419" mass="47465">MKSVIVNKPEQKEIRVDINLPASKSLSNRLLLIEALAQKQKKQSGYTFHNLSTANDTLVMQRLLQEAKEGAILDVEDAGTVMRFMTAYCAVNNLSVILTGTYRMQERPIGDLVDALNQLGAQIEYMKRPGYPPIKIRGFVQRYPKVTLSSGVSSQFLSALLMVAPTLPHGLEIHIEGFLRSRSYVEMTLRLMEYFGVKTEWKGDVIKVEPQEYALRDYTVEPDWSAAGYWYSIAALAPFAHITLNGLTDNSWQGDRRLVELMRPMGVYTTFTPQGAVLTKTDELGELEIDFIDNPDLAQTFVVLAAAKGIELEAYGLESLRVKETDRIRALQNELMSLGYWLDEKHNGEWKLVKVSKRNAGTMPVFDTYKDHRMAMAFAPLALKLGKVKINDPEVVKKSYPHFWEDLQKAGFKLEFTNQ</sequence>
<evidence type="ECO:0000256" key="5">
    <source>
        <dbReference type="ARBA" id="ARBA00023141"/>
    </source>
</evidence>
<proteinExistence type="inferred from homology"/>
<dbReference type="PROSITE" id="PS00885">
    <property type="entry name" value="EPSP_SYNTHASE_2"/>
    <property type="match status" value="1"/>
</dbReference>
<dbReference type="SUPFAM" id="SSF55205">
    <property type="entry name" value="EPT/RTPC-like"/>
    <property type="match status" value="1"/>
</dbReference>
<dbReference type="InterPro" id="IPR013792">
    <property type="entry name" value="RNA3'P_cycl/enolpyr_Trfase_a/b"/>
</dbReference>
<feature type="binding site" evidence="7">
    <location>
        <position position="181"/>
    </location>
    <ligand>
        <name>3-phosphoshikimate</name>
        <dbReference type="ChEBI" id="CHEBI:145989"/>
    </ligand>
</feature>
<evidence type="ECO:0000313" key="10">
    <source>
        <dbReference type="Proteomes" id="UP000537126"/>
    </source>
</evidence>
<dbReference type="GO" id="GO:0009073">
    <property type="term" value="P:aromatic amino acid family biosynthetic process"/>
    <property type="evidence" value="ECO:0007669"/>
    <property type="project" value="UniProtKB-KW"/>
</dbReference>
<dbReference type="AlphaFoldDB" id="A0A846MQW2"/>
<feature type="binding site" evidence="7">
    <location>
        <position position="296"/>
    </location>
    <ligand>
        <name>3-phosphoshikimate</name>
        <dbReference type="ChEBI" id="CHEBI:145989"/>
    </ligand>
</feature>
<feature type="binding site" evidence="7">
    <location>
        <position position="155"/>
    </location>
    <ligand>
        <name>phosphoenolpyruvate</name>
        <dbReference type="ChEBI" id="CHEBI:58702"/>
    </ligand>
</feature>
<feature type="binding site" evidence="7">
    <location>
        <position position="29"/>
    </location>
    <ligand>
        <name>3-phosphoshikimate</name>
        <dbReference type="ChEBI" id="CHEBI:145989"/>
    </ligand>
</feature>
<feature type="domain" description="Enolpyruvate transferase" evidence="8">
    <location>
        <begin position="11"/>
        <end position="407"/>
    </location>
</feature>
<dbReference type="GO" id="GO:0005737">
    <property type="term" value="C:cytoplasm"/>
    <property type="evidence" value="ECO:0007669"/>
    <property type="project" value="UniProtKB-SubCell"/>
</dbReference>
<protein>
    <recommendedName>
        <fullName evidence="7">3-phosphoshikimate 1-carboxyvinyltransferase</fullName>
        <ecNumber evidence="7">2.5.1.19</ecNumber>
    </recommendedName>
    <alternativeName>
        <fullName evidence="7">5-enolpyruvylshikimate-3-phosphate synthase</fullName>
        <shortName evidence="7">EPSP synthase</shortName>
        <shortName evidence="7">EPSPS</shortName>
    </alternativeName>
</protein>
<evidence type="ECO:0000256" key="4">
    <source>
        <dbReference type="ARBA" id="ARBA00022679"/>
    </source>
</evidence>
<dbReference type="CDD" id="cd01556">
    <property type="entry name" value="EPSP_synthase"/>
    <property type="match status" value="1"/>
</dbReference>
<dbReference type="HAMAP" id="MF_00210">
    <property type="entry name" value="EPSP_synth"/>
    <property type="match status" value="1"/>
</dbReference>
<comment type="caution">
    <text evidence="9">The sequence shown here is derived from an EMBL/GenBank/DDBJ whole genome shotgun (WGS) entry which is preliminary data.</text>
</comment>
<comment type="pathway">
    <text evidence="1 7">Metabolic intermediate biosynthesis; chorismate biosynthesis; chorismate from D-erythrose 4-phosphate and phosphoenolpyruvate: step 6/7.</text>
</comment>
<dbReference type="Pfam" id="PF00275">
    <property type="entry name" value="EPSP_synthase"/>
    <property type="match status" value="1"/>
</dbReference>
<comment type="catalytic activity">
    <reaction evidence="6">
        <text>3-phosphoshikimate + phosphoenolpyruvate = 5-O-(1-carboxyvinyl)-3-phosphoshikimate + phosphate</text>
        <dbReference type="Rhea" id="RHEA:21256"/>
        <dbReference type="ChEBI" id="CHEBI:43474"/>
        <dbReference type="ChEBI" id="CHEBI:57701"/>
        <dbReference type="ChEBI" id="CHEBI:58702"/>
        <dbReference type="ChEBI" id="CHEBI:145989"/>
        <dbReference type="EC" id="2.5.1.19"/>
    </reaction>
    <physiologicalReaction direction="left-to-right" evidence="6">
        <dbReference type="Rhea" id="RHEA:21257"/>
    </physiologicalReaction>
</comment>
<dbReference type="InterPro" id="IPR036968">
    <property type="entry name" value="Enolpyruvate_Tfrase_sf"/>
</dbReference>
<dbReference type="InterPro" id="IPR006264">
    <property type="entry name" value="EPSP_synthase"/>
</dbReference>
<dbReference type="Proteomes" id="UP000537126">
    <property type="component" value="Unassembled WGS sequence"/>
</dbReference>
<feature type="binding site" evidence="7">
    <location>
        <position position="154"/>
    </location>
    <ligand>
        <name>3-phosphoshikimate</name>
        <dbReference type="ChEBI" id="CHEBI:145989"/>
    </ligand>
</feature>
<evidence type="ECO:0000256" key="6">
    <source>
        <dbReference type="ARBA" id="ARBA00044633"/>
    </source>
</evidence>
<evidence type="ECO:0000313" key="9">
    <source>
        <dbReference type="EMBL" id="NIK73750.1"/>
    </source>
</evidence>
<dbReference type="PIRSF" id="PIRSF000505">
    <property type="entry name" value="EPSPS"/>
    <property type="match status" value="1"/>
</dbReference>
<evidence type="ECO:0000259" key="8">
    <source>
        <dbReference type="Pfam" id="PF00275"/>
    </source>
</evidence>
<evidence type="ECO:0000256" key="7">
    <source>
        <dbReference type="HAMAP-Rule" id="MF_00210"/>
    </source>
</evidence>
<gene>
    <name evidence="7" type="primary">aroA</name>
    <name evidence="9" type="ORF">FHS56_001263</name>
</gene>
<dbReference type="PANTHER" id="PTHR21090:SF5">
    <property type="entry name" value="PENTAFUNCTIONAL AROM POLYPEPTIDE"/>
    <property type="match status" value="1"/>
</dbReference>
<dbReference type="UniPathway" id="UPA00053">
    <property type="reaction ID" value="UER00089"/>
</dbReference>
<dbReference type="InterPro" id="IPR023193">
    <property type="entry name" value="EPSP_synthase_CS"/>
</dbReference>
<feature type="binding site" evidence="7">
    <location>
        <position position="398"/>
    </location>
    <ligand>
        <name>phosphoenolpyruvate</name>
        <dbReference type="ChEBI" id="CHEBI:58702"/>
    </ligand>
</feature>
<feature type="binding site" evidence="7">
    <location>
        <position position="323"/>
    </location>
    <ligand>
        <name>3-phosphoshikimate</name>
        <dbReference type="ChEBI" id="CHEBI:145989"/>
    </ligand>
</feature>
<dbReference type="GO" id="GO:0008652">
    <property type="term" value="P:amino acid biosynthetic process"/>
    <property type="evidence" value="ECO:0007669"/>
    <property type="project" value="UniProtKB-KW"/>
</dbReference>
<keyword evidence="4 7" id="KW-0808">Transferase</keyword>
<accession>A0A846MQW2</accession>
<dbReference type="InterPro" id="IPR001986">
    <property type="entry name" value="Enolpyruvate_Tfrase_dom"/>
</dbReference>
<feature type="binding site" evidence="7">
    <location>
        <position position="24"/>
    </location>
    <ligand>
        <name>phosphoenolpyruvate</name>
        <dbReference type="ChEBI" id="CHEBI:58702"/>
    </ligand>
</feature>
<reference evidence="9 10" key="1">
    <citation type="submission" date="2020-03" db="EMBL/GenBank/DDBJ databases">
        <title>Genomic Encyclopedia of Type Strains, Phase IV (KMG-IV): sequencing the most valuable type-strain genomes for metagenomic binning, comparative biology and taxonomic classification.</title>
        <authorList>
            <person name="Goeker M."/>
        </authorList>
    </citation>
    <scope>NUCLEOTIDE SEQUENCE [LARGE SCALE GENOMIC DNA]</scope>
    <source>
        <strain evidence="9 10">DSM 5718</strain>
    </source>
</reference>
<dbReference type="RefSeq" id="WP_166919023.1">
    <property type="nucleotide sequence ID" value="NZ_JAASRN010000002.1"/>
</dbReference>
<feature type="binding site" evidence="7">
    <location>
        <position position="153"/>
    </location>
    <ligand>
        <name>3-phosphoshikimate</name>
        <dbReference type="ChEBI" id="CHEBI:145989"/>
    </ligand>
</feature>
<feature type="binding site" evidence="7">
    <location>
        <position position="79"/>
    </location>
    <ligand>
        <name>phosphoenolpyruvate</name>
        <dbReference type="ChEBI" id="CHEBI:58702"/>
    </ligand>
</feature>
<dbReference type="GO" id="GO:0003866">
    <property type="term" value="F:3-phosphoshikimate 1-carboxyvinyltransferase activity"/>
    <property type="evidence" value="ECO:0007669"/>
    <property type="project" value="UniProtKB-UniRule"/>
</dbReference>
<feature type="binding site" evidence="7">
    <location>
        <position position="107"/>
    </location>
    <ligand>
        <name>phosphoenolpyruvate</name>
        <dbReference type="ChEBI" id="CHEBI:58702"/>
    </ligand>
</feature>
<evidence type="ECO:0000256" key="3">
    <source>
        <dbReference type="ARBA" id="ARBA00022605"/>
    </source>
</evidence>
<comment type="similarity">
    <text evidence="2 7">Belongs to the EPSP synthase family.</text>
</comment>
<feature type="binding site" evidence="7">
    <location>
        <position position="155"/>
    </location>
    <ligand>
        <name>3-phosphoshikimate</name>
        <dbReference type="ChEBI" id="CHEBI:145989"/>
    </ligand>
</feature>
<comment type="subcellular location">
    <subcellularLocation>
        <location evidence="7">Cytoplasm</location>
    </subcellularLocation>
</comment>
<keyword evidence="10" id="KW-1185">Reference proteome</keyword>
<keyword evidence="3 7" id="KW-0028">Amino-acid biosynthesis</keyword>
<feature type="active site" description="Proton acceptor" evidence="7">
    <location>
        <position position="296"/>
    </location>
</feature>
<evidence type="ECO:0000256" key="1">
    <source>
        <dbReference type="ARBA" id="ARBA00004811"/>
    </source>
</evidence>
<feature type="binding site" evidence="7">
    <location>
        <position position="24"/>
    </location>
    <ligand>
        <name>3-phosphoshikimate</name>
        <dbReference type="ChEBI" id="CHEBI:145989"/>
    </ligand>
</feature>
<feature type="binding site" evidence="7">
    <location>
        <position position="327"/>
    </location>
    <ligand>
        <name>phosphoenolpyruvate</name>
        <dbReference type="ChEBI" id="CHEBI:58702"/>
    </ligand>
</feature>
<comment type="caution">
    <text evidence="7">Lacks conserved residue(s) required for the propagation of feature annotation.</text>
</comment>